<sequence>MNLPPPVHHIQQTLVLLGATVISYFGYNVAPLLNFERLQCIPSNRSSTPEDMTVLDTTFLLDNNSPSLHLLVNTVLFMSVFYYVFFVLYLLKKSHVTGEERYGVYWYCQLERCTFIVLTLIMIYLLGCTPYMMRPRPKPALLWGAYYTKELFCGVEPSNKMFTTDGYAYLHKDVVRCHSNINGLFNFIYLALYWYLVFSVAHSVVSAFKLTRKRQNASKDVNLIGVDFEDWRRLRGLASTSRIGVDFEDWRRLRGLASASGIGVCFGDRSLLRGSASASGIGVCFGDRRLLRGIRNMHSKRRQSQEQKSGEVPQKKLKSQSSMEQEGTTENAADEAQELLLQNIEPATESAADLDTSTGTFVVINAVFYNPGEKPGFFNDLCELIAMEKEESMLKIVAYGGAANKCRNLKLGDVIHLDKFGCKHDDYAHFFLSKCAFDLVIDEKTVLTVIQTESALWKHHFELMKSNVMSSSWLVKYGGYIATLRLDHIAFPKEVTCRDHHKTYVASYMFMTSDAESVQISFYDHQLDKLAALEKNEVYKIENCHLKEKQTSEFAKFQFAEPKKIFLKKMSDDDQMEHLYDMVVLSEINVDRDPYRIYGMKLHILEKFTNKPNVCAVHNTHTGIVTDGTLTESFLNCAVLDIISIQFDECWKQGFAIQGLFQAYTDGVLIKLRCVAHMITTIPSDMPRSNHIKERRFNRIEH</sequence>
<feature type="transmembrane region" description="Helical" evidence="2">
    <location>
        <begin position="70"/>
        <end position="91"/>
    </location>
</feature>
<dbReference type="Proteomes" id="UP001175271">
    <property type="component" value="Unassembled WGS sequence"/>
</dbReference>
<organism evidence="3 4">
    <name type="scientific">Steinernema hermaphroditum</name>
    <dbReference type="NCBI Taxonomy" id="289476"/>
    <lineage>
        <taxon>Eukaryota</taxon>
        <taxon>Metazoa</taxon>
        <taxon>Ecdysozoa</taxon>
        <taxon>Nematoda</taxon>
        <taxon>Chromadorea</taxon>
        <taxon>Rhabditida</taxon>
        <taxon>Tylenchina</taxon>
        <taxon>Panagrolaimomorpha</taxon>
        <taxon>Strongyloidoidea</taxon>
        <taxon>Steinernematidae</taxon>
        <taxon>Steinernema</taxon>
    </lineage>
</organism>
<keyword evidence="2" id="KW-0812">Transmembrane</keyword>
<accession>A0AA39HN02</accession>
<name>A0AA39HN02_9BILA</name>
<feature type="transmembrane region" description="Helical" evidence="2">
    <location>
        <begin position="112"/>
        <end position="133"/>
    </location>
</feature>
<protein>
    <submittedName>
        <fullName evidence="3">Uncharacterized protein</fullName>
    </submittedName>
</protein>
<keyword evidence="2" id="KW-1133">Transmembrane helix</keyword>
<feature type="transmembrane region" description="Helical" evidence="2">
    <location>
        <begin position="187"/>
        <end position="208"/>
    </location>
</feature>
<dbReference type="EMBL" id="JAUCMV010000003">
    <property type="protein sequence ID" value="KAK0408314.1"/>
    <property type="molecule type" value="Genomic_DNA"/>
</dbReference>
<evidence type="ECO:0000313" key="4">
    <source>
        <dbReference type="Proteomes" id="UP001175271"/>
    </source>
</evidence>
<gene>
    <name evidence="3" type="ORF">QR680_003885</name>
</gene>
<comment type="caution">
    <text evidence="3">The sequence shown here is derived from an EMBL/GenBank/DDBJ whole genome shotgun (WGS) entry which is preliminary data.</text>
</comment>
<feature type="region of interest" description="Disordered" evidence="1">
    <location>
        <begin position="298"/>
        <end position="332"/>
    </location>
</feature>
<keyword evidence="2" id="KW-0472">Membrane</keyword>
<evidence type="ECO:0000256" key="2">
    <source>
        <dbReference type="SAM" id="Phobius"/>
    </source>
</evidence>
<feature type="compositionally biased region" description="Polar residues" evidence="1">
    <location>
        <begin position="319"/>
        <end position="331"/>
    </location>
</feature>
<feature type="transmembrane region" description="Helical" evidence="2">
    <location>
        <begin position="12"/>
        <end position="30"/>
    </location>
</feature>
<keyword evidence="4" id="KW-1185">Reference proteome</keyword>
<evidence type="ECO:0000256" key="1">
    <source>
        <dbReference type="SAM" id="MobiDB-lite"/>
    </source>
</evidence>
<proteinExistence type="predicted"/>
<evidence type="ECO:0000313" key="3">
    <source>
        <dbReference type="EMBL" id="KAK0408314.1"/>
    </source>
</evidence>
<reference evidence="3" key="1">
    <citation type="submission" date="2023-06" db="EMBL/GenBank/DDBJ databases">
        <title>Genomic analysis of the entomopathogenic nematode Steinernema hermaphroditum.</title>
        <authorList>
            <person name="Schwarz E.M."/>
            <person name="Heppert J.K."/>
            <person name="Baniya A."/>
            <person name="Schwartz H.T."/>
            <person name="Tan C.-H."/>
            <person name="Antoshechkin I."/>
            <person name="Sternberg P.W."/>
            <person name="Goodrich-Blair H."/>
            <person name="Dillman A.R."/>
        </authorList>
    </citation>
    <scope>NUCLEOTIDE SEQUENCE</scope>
    <source>
        <strain evidence="3">PS9179</strain>
        <tissue evidence="3">Whole animal</tissue>
    </source>
</reference>
<dbReference type="AlphaFoldDB" id="A0AA39HN02"/>